<accession>A0AAD6YVA3</accession>
<gene>
    <name evidence="2" type="ORF">GGX14DRAFT_553910</name>
</gene>
<proteinExistence type="predicted"/>
<feature type="region of interest" description="Disordered" evidence="1">
    <location>
        <begin position="23"/>
        <end position="48"/>
    </location>
</feature>
<evidence type="ECO:0000313" key="2">
    <source>
        <dbReference type="EMBL" id="KAJ7230428.1"/>
    </source>
</evidence>
<dbReference type="Proteomes" id="UP001219525">
    <property type="component" value="Unassembled WGS sequence"/>
</dbReference>
<name>A0AAD6YVA3_9AGAR</name>
<evidence type="ECO:0000256" key="1">
    <source>
        <dbReference type="SAM" id="MobiDB-lite"/>
    </source>
</evidence>
<comment type="caution">
    <text evidence="2">The sequence shown here is derived from an EMBL/GenBank/DDBJ whole genome shotgun (WGS) entry which is preliminary data.</text>
</comment>
<protein>
    <submittedName>
        <fullName evidence="2">Uncharacterized protein</fullName>
    </submittedName>
</protein>
<evidence type="ECO:0000313" key="3">
    <source>
        <dbReference type="Proteomes" id="UP001219525"/>
    </source>
</evidence>
<sequence>MEDGVQEEEGAGMGTPAALHQVQAHAHTPMHTYGTRSRGASPRAPPPMPVMDGFDGLAYAAGTLYDLEWGLFNTDVIPADHLCLTHARDEVGAGGARIQASVESCTAYPRLARRSHRASSSVASLAGRRLTGSAG</sequence>
<keyword evidence="3" id="KW-1185">Reference proteome</keyword>
<dbReference type="AlphaFoldDB" id="A0AAD6YVA3"/>
<organism evidence="2 3">
    <name type="scientific">Mycena pura</name>
    <dbReference type="NCBI Taxonomy" id="153505"/>
    <lineage>
        <taxon>Eukaryota</taxon>
        <taxon>Fungi</taxon>
        <taxon>Dikarya</taxon>
        <taxon>Basidiomycota</taxon>
        <taxon>Agaricomycotina</taxon>
        <taxon>Agaricomycetes</taxon>
        <taxon>Agaricomycetidae</taxon>
        <taxon>Agaricales</taxon>
        <taxon>Marasmiineae</taxon>
        <taxon>Mycenaceae</taxon>
        <taxon>Mycena</taxon>
    </lineage>
</organism>
<dbReference type="EMBL" id="JARJCW010000001">
    <property type="protein sequence ID" value="KAJ7230428.1"/>
    <property type="molecule type" value="Genomic_DNA"/>
</dbReference>
<reference evidence="2" key="1">
    <citation type="submission" date="2023-03" db="EMBL/GenBank/DDBJ databases">
        <title>Massive genome expansion in bonnet fungi (Mycena s.s.) driven by repeated elements and novel gene families across ecological guilds.</title>
        <authorList>
            <consortium name="Lawrence Berkeley National Laboratory"/>
            <person name="Harder C.B."/>
            <person name="Miyauchi S."/>
            <person name="Viragh M."/>
            <person name="Kuo A."/>
            <person name="Thoen E."/>
            <person name="Andreopoulos B."/>
            <person name="Lu D."/>
            <person name="Skrede I."/>
            <person name="Drula E."/>
            <person name="Henrissat B."/>
            <person name="Morin E."/>
            <person name="Kohler A."/>
            <person name="Barry K."/>
            <person name="LaButti K."/>
            <person name="Morin E."/>
            <person name="Salamov A."/>
            <person name="Lipzen A."/>
            <person name="Mereny Z."/>
            <person name="Hegedus B."/>
            <person name="Baldrian P."/>
            <person name="Stursova M."/>
            <person name="Weitz H."/>
            <person name="Taylor A."/>
            <person name="Grigoriev I.V."/>
            <person name="Nagy L.G."/>
            <person name="Martin F."/>
            <person name="Kauserud H."/>
        </authorList>
    </citation>
    <scope>NUCLEOTIDE SEQUENCE</scope>
    <source>
        <strain evidence="2">9144</strain>
    </source>
</reference>